<dbReference type="PROSITE" id="PS50975">
    <property type="entry name" value="ATP_GRASP"/>
    <property type="match status" value="1"/>
</dbReference>
<dbReference type="SUPFAM" id="SSF56059">
    <property type="entry name" value="Glutathione synthetase ATP-binding domain-like"/>
    <property type="match status" value="1"/>
</dbReference>
<dbReference type="PANTHER" id="PTHR43585:SF2">
    <property type="entry name" value="ATP-GRASP ENZYME FSQD"/>
    <property type="match status" value="1"/>
</dbReference>
<dbReference type="EMBL" id="CABVQD010000005">
    <property type="protein sequence ID" value="VWB52460.1"/>
    <property type="molecule type" value="Genomic_DNA"/>
</dbReference>
<dbReference type="Gene3D" id="3.40.50.20">
    <property type="match status" value="1"/>
</dbReference>
<reference evidence="6 7" key="1">
    <citation type="submission" date="2019-09" db="EMBL/GenBank/DDBJ databases">
        <authorList>
            <person name="Depoorter E."/>
        </authorList>
    </citation>
    <scope>NUCLEOTIDE SEQUENCE [LARGE SCALE GENOMIC DNA]</scope>
    <source>
        <strain evidence="6">LMG 30113</strain>
    </source>
</reference>
<evidence type="ECO:0000259" key="5">
    <source>
        <dbReference type="PROSITE" id="PS50975"/>
    </source>
</evidence>
<dbReference type="Proteomes" id="UP000494330">
    <property type="component" value="Unassembled WGS sequence"/>
</dbReference>
<evidence type="ECO:0000256" key="3">
    <source>
        <dbReference type="ARBA" id="ARBA00022840"/>
    </source>
</evidence>
<dbReference type="Gene3D" id="3.30.470.20">
    <property type="entry name" value="ATP-grasp fold, B domain"/>
    <property type="match status" value="1"/>
</dbReference>
<name>A0A6P2KB18_9BURK</name>
<evidence type="ECO:0000256" key="2">
    <source>
        <dbReference type="ARBA" id="ARBA00022741"/>
    </source>
</evidence>
<sequence>MKILILHQAPFRKMRYDLVLDHRAHELTYIGLDKHLRDLPDELACRRIALPPDAEDDLVQAVLARVSPGDGFRSVIALSEYGILEACLIRAALGIAGPAYEQIELVRDKVKMKRRIAEAGSIRYPRFIERAEDVPARRWSGRTISKPRDGASSRGIVVHDSFDAAIDHLERHDGWESHEIEEYVDAPLYHFDGVVVDGQVEHFLPSRYLNTPLAYLSGEPVGSFQVAQNPIFDTFARQVVDALGIRHGCIHLEAFFDGETCIFLEAANRLGGARIVETHRLRTGVHLPSVELSDYLQLPAPAPDASSPAYYGFLLYPGHHRPDLPELVVPDDIVRSPLLIELQRNDRPVEQLTYDEAQIPLSLVARADSPEQLEHFLGHCLQRIARPGIL</sequence>
<feature type="domain" description="ATP-grasp" evidence="5">
    <location>
        <begin position="114"/>
        <end position="296"/>
    </location>
</feature>
<keyword evidence="2 4" id="KW-0547">Nucleotide-binding</keyword>
<accession>A0A6P2KB18</accession>
<dbReference type="RefSeq" id="WP_034197244.1">
    <property type="nucleotide sequence ID" value="NZ_CABVQD010000005.1"/>
</dbReference>
<keyword evidence="1" id="KW-0436">Ligase</keyword>
<dbReference type="InterPro" id="IPR052032">
    <property type="entry name" value="ATP-dep_AA_Ligase"/>
</dbReference>
<evidence type="ECO:0000256" key="4">
    <source>
        <dbReference type="PROSITE-ProRule" id="PRU00409"/>
    </source>
</evidence>
<keyword evidence="7" id="KW-1185">Reference proteome</keyword>
<evidence type="ECO:0000313" key="6">
    <source>
        <dbReference type="EMBL" id="VWB52460.1"/>
    </source>
</evidence>
<dbReference type="PANTHER" id="PTHR43585">
    <property type="entry name" value="FUMIPYRROLE BIOSYNTHESIS PROTEIN C"/>
    <property type="match status" value="1"/>
</dbReference>
<dbReference type="GO" id="GO:0046872">
    <property type="term" value="F:metal ion binding"/>
    <property type="evidence" value="ECO:0007669"/>
    <property type="project" value="InterPro"/>
</dbReference>
<dbReference type="GO" id="GO:0005524">
    <property type="term" value="F:ATP binding"/>
    <property type="evidence" value="ECO:0007669"/>
    <property type="project" value="UniProtKB-UniRule"/>
</dbReference>
<dbReference type="AlphaFoldDB" id="A0A6P2KB18"/>
<protein>
    <submittedName>
        <fullName evidence="6">ATP-grasp domain protein</fullName>
    </submittedName>
</protein>
<organism evidence="6 7">
    <name type="scientific">Burkholderia paludis</name>
    <dbReference type="NCBI Taxonomy" id="1506587"/>
    <lineage>
        <taxon>Bacteria</taxon>
        <taxon>Pseudomonadati</taxon>
        <taxon>Pseudomonadota</taxon>
        <taxon>Betaproteobacteria</taxon>
        <taxon>Burkholderiales</taxon>
        <taxon>Burkholderiaceae</taxon>
        <taxon>Burkholderia</taxon>
        <taxon>Burkholderia cepacia complex</taxon>
    </lineage>
</organism>
<dbReference type="InterPro" id="IPR011761">
    <property type="entry name" value="ATP-grasp"/>
</dbReference>
<dbReference type="GO" id="GO:0016874">
    <property type="term" value="F:ligase activity"/>
    <property type="evidence" value="ECO:0007669"/>
    <property type="project" value="UniProtKB-KW"/>
</dbReference>
<proteinExistence type="predicted"/>
<keyword evidence="3 4" id="KW-0067">ATP-binding</keyword>
<evidence type="ECO:0000313" key="7">
    <source>
        <dbReference type="Proteomes" id="UP000494330"/>
    </source>
</evidence>
<evidence type="ECO:0000256" key="1">
    <source>
        <dbReference type="ARBA" id="ARBA00022598"/>
    </source>
</evidence>
<gene>
    <name evidence="6" type="ORF">BPA30113_02276</name>
</gene>